<accession>A0ABW5JBC3</accession>
<feature type="transmembrane region" description="Helical" evidence="4">
    <location>
        <begin position="124"/>
        <end position="143"/>
    </location>
</feature>
<dbReference type="EMBL" id="JBHULC010000012">
    <property type="protein sequence ID" value="MFD2522035.1"/>
    <property type="molecule type" value="Genomic_DNA"/>
</dbReference>
<proteinExistence type="predicted"/>
<dbReference type="Pfam" id="PF07719">
    <property type="entry name" value="TPR_2"/>
    <property type="match status" value="1"/>
</dbReference>
<gene>
    <name evidence="5" type="ORF">ACFSR2_14140</name>
</gene>
<feature type="repeat" description="TPR" evidence="3">
    <location>
        <begin position="499"/>
        <end position="532"/>
    </location>
</feature>
<evidence type="ECO:0000313" key="6">
    <source>
        <dbReference type="Proteomes" id="UP001597510"/>
    </source>
</evidence>
<organism evidence="5 6">
    <name type="scientific">Emticicia soli</name>
    <dbReference type="NCBI Taxonomy" id="2027878"/>
    <lineage>
        <taxon>Bacteria</taxon>
        <taxon>Pseudomonadati</taxon>
        <taxon>Bacteroidota</taxon>
        <taxon>Cytophagia</taxon>
        <taxon>Cytophagales</taxon>
        <taxon>Leadbetterellaceae</taxon>
        <taxon>Emticicia</taxon>
    </lineage>
</organism>
<dbReference type="PANTHER" id="PTHR44227">
    <property type="match status" value="1"/>
</dbReference>
<keyword evidence="4" id="KW-1133">Transmembrane helix</keyword>
<dbReference type="RefSeq" id="WP_340239821.1">
    <property type="nucleotide sequence ID" value="NZ_JBBEWC010000015.1"/>
</dbReference>
<name>A0ABW5JBC3_9BACT</name>
<dbReference type="InterPro" id="IPR011990">
    <property type="entry name" value="TPR-like_helical_dom_sf"/>
</dbReference>
<evidence type="ECO:0000256" key="4">
    <source>
        <dbReference type="SAM" id="Phobius"/>
    </source>
</evidence>
<evidence type="ECO:0000313" key="5">
    <source>
        <dbReference type="EMBL" id="MFD2522035.1"/>
    </source>
</evidence>
<sequence length="777" mass="89129">MKKSLDLPKLYFVLVIVATCIVYSNHFYNAFHFDDSHTIETNLYIRSLKNIPMFFKDATTFSTLPANQAYRPVVTTSLAIDYWLGNGYNLFYFHLLTFIFYLLQGVLMLFFFRKIFDIAYKHTWNYYIALIAVAWYLVHPAMAETVNYIIARSDTQSTFFVILAFVLYAYSSFCRKTFLYLLPIVLGTLAKPTSVMFAPILFFYIAFFEKNMSIADFFKKSQFKQTLNIVLKVLPALVVCALLYLWVDKFTPKTWEAGGNSPWLYLITQPFVITYYFGTLFLPIHLSADTDWQLLANIWDIRFVIGMFFILVMLVLAFVFSRKPSTRPISFGIVWFFLALVPSSSIIPLGEVMNDHRMFFPFVGLIMSVVWSVALILMKNATFYEKNSMVILSVVAVILVVYGIGTYQRNKVWKTEESLWYDVTVKSPKNYRGLMNYGLSQMAKGEYATADRYFTAALVGLPSYSTLHINLGVLKDAQGDKATAEIYFKNAMAYNSTNADSYYFYSRFLAKYYRFDEAIPLLLRALEISPAYLASRELLMKIYDSRQEYDKLEQLAESTLQLAPDNAEAQKYRESAQKKQNSLSIELEQIKQNPSAEKYLGLSFSYYQMKQYQQSIDIALEAIKLEPDYAQAYNNIGSAYNELKQYDKAIPYLKKALALKPDFQLAKNNLILAEGSSGMSDGKIASGVQEQLSAEAYLTLSLTYFNQQKFKECIDACRKALKLKPDYDLAYNNICAAYNQLQEWDKAIVAGEKGLKINPTNALLRGNLAAAYKGKNK</sequence>
<keyword evidence="1" id="KW-0677">Repeat</keyword>
<reference evidence="6" key="1">
    <citation type="journal article" date="2019" name="Int. J. Syst. Evol. Microbiol.">
        <title>The Global Catalogue of Microorganisms (GCM) 10K type strain sequencing project: providing services to taxonomists for standard genome sequencing and annotation.</title>
        <authorList>
            <consortium name="The Broad Institute Genomics Platform"/>
            <consortium name="The Broad Institute Genome Sequencing Center for Infectious Disease"/>
            <person name="Wu L."/>
            <person name="Ma J."/>
        </authorList>
    </citation>
    <scope>NUCLEOTIDE SEQUENCE [LARGE SCALE GENOMIC DNA]</scope>
    <source>
        <strain evidence="6">KCTC 52344</strain>
    </source>
</reference>
<feature type="transmembrane region" description="Helical" evidence="4">
    <location>
        <begin position="155"/>
        <end position="171"/>
    </location>
</feature>
<evidence type="ECO:0000256" key="2">
    <source>
        <dbReference type="ARBA" id="ARBA00022803"/>
    </source>
</evidence>
<feature type="transmembrane region" description="Helical" evidence="4">
    <location>
        <begin position="178"/>
        <end position="207"/>
    </location>
</feature>
<evidence type="ECO:0000256" key="3">
    <source>
        <dbReference type="PROSITE-ProRule" id="PRU00339"/>
    </source>
</evidence>
<feature type="transmembrane region" description="Helical" evidence="4">
    <location>
        <begin position="91"/>
        <end position="112"/>
    </location>
</feature>
<keyword evidence="6" id="KW-1185">Reference proteome</keyword>
<dbReference type="InterPro" id="IPR052346">
    <property type="entry name" value="O-mannosyl-transferase_TMTC"/>
</dbReference>
<keyword evidence="2 3" id="KW-0802">TPR repeat</keyword>
<dbReference type="PROSITE" id="PS50005">
    <property type="entry name" value="TPR"/>
    <property type="match status" value="5"/>
</dbReference>
<dbReference type="Pfam" id="PF00515">
    <property type="entry name" value="TPR_1"/>
    <property type="match status" value="1"/>
</dbReference>
<feature type="repeat" description="TPR" evidence="3">
    <location>
        <begin position="596"/>
        <end position="629"/>
    </location>
</feature>
<keyword evidence="4" id="KW-0472">Membrane</keyword>
<dbReference type="Gene3D" id="1.25.40.10">
    <property type="entry name" value="Tetratricopeptide repeat domain"/>
    <property type="match status" value="3"/>
</dbReference>
<feature type="transmembrane region" description="Helical" evidence="4">
    <location>
        <begin position="227"/>
        <end position="247"/>
    </location>
</feature>
<feature type="repeat" description="TPR" evidence="3">
    <location>
        <begin position="630"/>
        <end position="663"/>
    </location>
</feature>
<dbReference type="SMART" id="SM00028">
    <property type="entry name" value="TPR"/>
    <property type="match status" value="7"/>
</dbReference>
<dbReference type="InterPro" id="IPR019734">
    <property type="entry name" value="TPR_rpt"/>
</dbReference>
<feature type="transmembrane region" description="Helical" evidence="4">
    <location>
        <begin position="389"/>
        <end position="407"/>
    </location>
</feature>
<dbReference type="PROSITE" id="PS50293">
    <property type="entry name" value="TPR_REGION"/>
    <property type="match status" value="1"/>
</dbReference>
<feature type="transmembrane region" description="Helical" evidence="4">
    <location>
        <begin position="10"/>
        <end position="28"/>
    </location>
</feature>
<feature type="transmembrane region" description="Helical" evidence="4">
    <location>
        <begin position="298"/>
        <end position="320"/>
    </location>
</feature>
<dbReference type="PANTHER" id="PTHR44227:SF3">
    <property type="entry name" value="PROTEIN O-MANNOSYL-TRANSFERASE TMTC4"/>
    <property type="match status" value="1"/>
</dbReference>
<feature type="transmembrane region" description="Helical" evidence="4">
    <location>
        <begin position="359"/>
        <end position="377"/>
    </location>
</feature>
<dbReference type="Proteomes" id="UP001597510">
    <property type="component" value="Unassembled WGS sequence"/>
</dbReference>
<protein>
    <submittedName>
        <fullName evidence="5">Tetratricopeptide repeat protein</fullName>
    </submittedName>
</protein>
<feature type="transmembrane region" description="Helical" evidence="4">
    <location>
        <begin position="263"/>
        <end position="286"/>
    </location>
</feature>
<evidence type="ECO:0000256" key="1">
    <source>
        <dbReference type="ARBA" id="ARBA00022737"/>
    </source>
</evidence>
<comment type="caution">
    <text evidence="5">The sequence shown here is derived from an EMBL/GenBank/DDBJ whole genome shotgun (WGS) entry which is preliminary data.</text>
</comment>
<dbReference type="SUPFAM" id="SSF48452">
    <property type="entry name" value="TPR-like"/>
    <property type="match status" value="2"/>
</dbReference>
<feature type="repeat" description="TPR" evidence="3">
    <location>
        <begin position="728"/>
        <end position="761"/>
    </location>
</feature>
<feature type="transmembrane region" description="Helical" evidence="4">
    <location>
        <begin position="329"/>
        <end position="347"/>
    </location>
</feature>
<keyword evidence="4" id="KW-0812">Transmembrane</keyword>
<dbReference type="InterPro" id="IPR013105">
    <property type="entry name" value="TPR_2"/>
</dbReference>
<feature type="repeat" description="TPR" evidence="3">
    <location>
        <begin position="694"/>
        <end position="727"/>
    </location>
</feature>